<keyword evidence="4" id="KW-1133">Transmembrane helix</keyword>
<evidence type="ECO:0000256" key="1">
    <source>
        <dbReference type="ARBA" id="ARBA00004167"/>
    </source>
</evidence>
<dbReference type="InterPro" id="IPR001107">
    <property type="entry name" value="Band_7"/>
</dbReference>
<evidence type="ECO:0000313" key="10">
    <source>
        <dbReference type="Proteomes" id="UP001165679"/>
    </source>
</evidence>
<keyword evidence="3" id="KW-0812">Transmembrane</keyword>
<protein>
    <recommendedName>
        <fullName evidence="6">Protein HflK</fullName>
    </recommendedName>
</protein>
<comment type="subcellular location">
    <subcellularLocation>
        <location evidence="1">Membrane</location>
        <topology evidence="1">Single-pass membrane protein</topology>
    </subcellularLocation>
</comment>
<comment type="similarity">
    <text evidence="2 6">Belongs to the band 7/mec-2 family. HflK subfamily.</text>
</comment>
<keyword evidence="9" id="KW-0645">Protease</keyword>
<feature type="compositionally biased region" description="Gly residues" evidence="7">
    <location>
        <begin position="1"/>
        <end position="70"/>
    </location>
</feature>
<evidence type="ECO:0000259" key="8">
    <source>
        <dbReference type="SMART" id="SM00244"/>
    </source>
</evidence>
<dbReference type="Proteomes" id="UP001165679">
    <property type="component" value="Unassembled WGS sequence"/>
</dbReference>
<reference evidence="9" key="1">
    <citation type="submission" date="2022-09" db="EMBL/GenBank/DDBJ databases">
        <title>Rhodovastum sp. nov. RN2-1 isolated from soil in Seongnam, South Korea.</title>
        <authorList>
            <person name="Le N.T."/>
        </authorList>
    </citation>
    <scope>NUCLEOTIDE SEQUENCE</scope>
    <source>
        <strain evidence="9">RN2-1</strain>
    </source>
</reference>
<evidence type="ECO:0000256" key="7">
    <source>
        <dbReference type="SAM" id="MobiDB-lite"/>
    </source>
</evidence>
<feature type="domain" description="Band 7" evidence="8">
    <location>
        <begin position="125"/>
        <end position="313"/>
    </location>
</feature>
<dbReference type="InterPro" id="IPR036013">
    <property type="entry name" value="Band_7/SPFH_dom_sf"/>
</dbReference>
<dbReference type="NCBIfam" id="TIGR01933">
    <property type="entry name" value="hflK"/>
    <property type="match status" value="1"/>
</dbReference>
<dbReference type="PANTHER" id="PTHR43327:SF2">
    <property type="entry name" value="MODULATOR OF FTSH PROTEASE HFLK"/>
    <property type="match status" value="1"/>
</dbReference>
<feature type="region of interest" description="Disordered" evidence="7">
    <location>
        <begin position="1"/>
        <end position="79"/>
    </location>
</feature>
<feature type="region of interest" description="Disordered" evidence="7">
    <location>
        <begin position="416"/>
        <end position="458"/>
    </location>
</feature>
<dbReference type="AlphaFoldDB" id="A0AA42CIG6"/>
<gene>
    <name evidence="9" type="primary">hflK</name>
    <name evidence="9" type="ORF">OL599_14895</name>
</gene>
<dbReference type="SMART" id="SM00244">
    <property type="entry name" value="PHB"/>
    <property type="match status" value="1"/>
</dbReference>
<evidence type="ECO:0000256" key="5">
    <source>
        <dbReference type="ARBA" id="ARBA00023136"/>
    </source>
</evidence>
<dbReference type="GO" id="GO:0016020">
    <property type="term" value="C:membrane"/>
    <property type="evidence" value="ECO:0007669"/>
    <property type="project" value="UniProtKB-SubCell"/>
</dbReference>
<evidence type="ECO:0000256" key="6">
    <source>
        <dbReference type="RuleBase" id="RU364113"/>
    </source>
</evidence>
<keyword evidence="5" id="KW-0472">Membrane</keyword>
<dbReference type="SUPFAM" id="SSF117892">
    <property type="entry name" value="Band 7/SPFH domain"/>
    <property type="match status" value="1"/>
</dbReference>
<dbReference type="GO" id="GO:0006508">
    <property type="term" value="P:proteolysis"/>
    <property type="evidence" value="ECO:0007669"/>
    <property type="project" value="UniProtKB-KW"/>
</dbReference>
<sequence>MPWNNGGPGGARGGGSGGGSGGSEGGSSGGGSGGGGQGPWGVPGGGGQRPGGGRPNGPQGPWGGGPRGPMGGPPPDLDDLIARAQTFVRGLMPPGFGGRPGGGGFGGGRGALLIALVLVGGWLASGFYRVQPDEQGVVLRFGAFNRTTMPGLNYHVPWPVESVLKPAVTRVNRVEVGYRSGGADLRGQLQGGGRELATRDVSEESLMLTGDENIIDINFAVFWHIRDAGAFLFNTRGPAYTVKSAAESVMREVIGRTPIQPALTDARARIEAGVLKGVQAILDQYGSGVEITQVQLQKVDPPAAVIDSFRDVQRANTDADRMRNEAESYRNDIVPRARGDAARLVAEAEGARQTSIAEAGGQAERFLSVLKAYEVAKDVTMQRLYIETMQDILTHTPTVIVDDKLKGVVPFLPLNDLGRTPAPRPAQPAQPNPPAPYQANPPAAYQPPPPASMKGATR</sequence>
<proteinExistence type="inferred from homology"/>
<dbReference type="Pfam" id="PF01145">
    <property type="entry name" value="Band_7"/>
    <property type="match status" value="1"/>
</dbReference>
<dbReference type="EMBL" id="JAPDNT010000012">
    <property type="protein sequence ID" value="MCW3475865.1"/>
    <property type="molecule type" value="Genomic_DNA"/>
</dbReference>
<dbReference type="Gene3D" id="3.30.479.30">
    <property type="entry name" value="Band 7 domain"/>
    <property type="match status" value="1"/>
</dbReference>
<evidence type="ECO:0000313" key="9">
    <source>
        <dbReference type="EMBL" id="MCW3475865.1"/>
    </source>
</evidence>
<accession>A0AA42CIG6</accession>
<dbReference type="PANTHER" id="PTHR43327">
    <property type="entry name" value="STOMATIN-LIKE PROTEIN 2, MITOCHONDRIAL"/>
    <property type="match status" value="1"/>
</dbReference>
<evidence type="ECO:0000256" key="2">
    <source>
        <dbReference type="ARBA" id="ARBA00006971"/>
    </source>
</evidence>
<dbReference type="InterPro" id="IPR050710">
    <property type="entry name" value="Band7/mec-2_domain"/>
</dbReference>
<organism evidence="9 10">
    <name type="scientific">Limobrevibacterium gyesilva</name>
    <dbReference type="NCBI Taxonomy" id="2991712"/>
    <lineage>
        <taxon>Bacteria</taxon>
        <taxon>Pseudomonadati</taxon>
        <taxon>Pseudomonadota</taxon>
        <taxon>Alphaproteobacteria</taxon>
        <taxon>Acetobacterales</taxon>
        <taxon>Acetobacteraceae</taxon>
        <taxon>Limobrevibacterium</taxon>
    </lineage>
</organism>
<evidence type="ECO:0000256" key="3">
    <source>
        <dbReference type="ARBA" id="ARBA00022692"/>
    </source>
</evidence>
<reference evidence="9" key="2">
    <citation type="submission" date="2022-10" db="EMBL/GenBank/DDBJ databases">
        <authorList>
            <person name="Trinh H.N."/>
        </authorList>
    </citation>
    <scope>NUCLEOTIDE SEQUENCE</scope>
    <source>
        <strain evidence="9">RN2-1</strain>
    </source>
</reference>
<keyword evidence="10" id="KW-1185">Reference proteome</keyword>
<dbReference type="RefSeq" id="WP_264714594.1">
    <property type="nucleotide sequence ID" value="NZ_JAPDNT010000012.1"/>
</dbReference>
<keyword evidence="9" id="KW-0378">Hydrolase</keyword>
<comment type="function">
    <text evidence="6">HflC and HflK could encode or regulate a protease.</text>
</comment>
<name>A0AA42CIG6_9PROT</name>
<comment type="caution">
    <text evidence="9">The sequence shown here is derived from an EMBL/GenBank/DDBJ whole genome shotgun (WGS) entry which is preliminary data.</text>
</comment>
<evidence type="ECO:0000256" key="4">
    <source>
        <dbReference type="ARBA" id="ARBA00022989"/>
    </source>
</evidence>
<dbReference type="CDD" id="cd03404">
    <property type="entry name" value="SPFH_HflK"/>
    <property type="match status" value="1"/>
</dbReference>
<dbReference type="InterPro" id="IPR010201">
    <property type="entry name" value="HflK"/>
</dbReference>
<dbReference type="GO" id="GO:0008233">
    <property type="term" value="F:peptidase activity"/>
    <property type="evidence" value="ECO:0007669"/>
    <property type="project" value="UniProtKB-KW"/>
</dbReference>
<comment type="subunit">
    <text evidence="6">HflC and HflK may interact to form a multimeric complex.</text>
</comment>
<feature type="compositionally biased region" description="Pro residues" evidence="7">
    <location>
        <begin position="422"/>
        <end position="436"/>
    </location>
</feature>